<dbReference type="PANTHER" id="PTHR24141">
    <property type="entry name" value="2-5A-DEPENDENT RIBONUCLEASE"/>
    <property type="match status" value="1"/>
</dbReference>
<dbReference type="PROSITE" id="PS50088">
    <property type="entry name" value="ANK_REPEAT"/>
    <property type="match status" value="6"/>
</dbReference>
<dbReference type="GO" id="GO:0004540">
    <property type="term" value="F:RNA nuclease activity"/>
    <property type="evidence" value="ECO:0007669"/>
    <property type="project" value="TreeGrafter"/>
</dbReference>
<feature type="repeat" description="ANK" evidence="3">
    <location>
        <begin position="224"/>
        <end position="256"/>
    </location>
</feature>
<feature type="repeat" description="ANK" evidence="3">
    <location>
        <begin position="257"/>
        <end position="282"/>
    </location>
</feature>
<evidence type="ECO:0000256" key="2">
    <source>
        <dbReference type="ARBA" id="ARBA00023043"/>
    </source>
</evidence>
<sequence>MAAACPFCAALNSGVAPALLGAEWLAPLLTCTLMAARLPLASGVAATDVNPTTTSAIVSAIHFNKILALKALLASQHIDPNMTLSLHRNASYSVPILVVAAKLGNVMAIEALISFGADIDARDTTGATALHAAASLNDANAFDALVSCSADIDARDKTGATALHAAASLGHVHIVKAFLKHNGTVNPKDASGSTPLFLASLRGHVEFVEILISSGANIDATREHGSTALHAAAQENHVAVVNALLTHGCSVDPIDSSGSTPLFQASLRGHVEVIEALISSRAMQTLSVKIAPLHCTLRPTKTTLQSSVHS</sequence>
<dbReference type="OMA" id="CSADIDA"/>
<dbReference type="SUPFAM" id="SSF48403">
    <property type="entry name" value="Ankyrin repeat"/>
    <property type="match status" value="1"/>
</dbReference>
<keyword evidence="5" id="KW-1185">Reference proteome</keyword>
<dbReference type="SMART" id="SM00248">
    <property type="entry name" value="ANK"/>
    <property type="match status" value="6"/>
</dbReference>
<dbReference type="GO" id="GO:0006396">
    <property type="term" value="P:RNA processing"/>
    <property type="evidence" value="ECO:0007669"/>
    <property type="project" value="TreeGrafter"/>
</dbReference>
<dbReference type="InterPro" id="IPR002110">
    <property type="entry name" value="Ankyrin_rpt"/>
</dbReference>
<protein>
    <submittedName>
        <fullName evidence="4">Ankyrin repeat protein, putative</fullName>
    </submittedName>
</protein>
<evidence type="ECO:0000256" key="1">
    <source>
        <dbReference type="ARBA" id="ARBA00022737"/>
    </source>
</evidence>
<dbReference type="OrthoDB" id="10057496at2759"/>
<gene>
    <name evidence="4" type="ORF">BSAL_56150</name>
</gene>
<feature type="repeat" description="ANK" evidence="3">
    <location>
        <begin position="125"/>
        <end position="157"/>
    </location>
</feature>
<dbReference type="Gene3D" id="1.25.40.20">
    <property type="entry name" value="Ankyrin repeat-containing domain"/>
    <property type="match status" value="2"/>
</dbReference>
<dbReference type="Proteomes" id="UP000051952">
    <property type="component" value="Unassembled WGS sequence"/>
</dbReference>
<keyword evidence="2 3" id="KW-0040">ANK repeat</keyword>
<keyword evidence="1" id="KW-0677">Repeat</keyword>
<proteinExistence type="predicted"/>
<dbReference type="InterPro" id="IPR036770">
    <property type="entry name" value="Ankyrin_rpt-contain_sf"/>
</dbReference>
<dbReference type="VEuPathDB" id="TriTrypDB:BSAL_56150"/>
<feature type="repeat" description="ANK" evidence="3">
    <location>
        <begin position="191"/>
        <end position="223"/>
    </location>
</feature>
<dbReference type="GO" id="GO:0003723">
    <property type="term" value="F:RNA binding"/>
    <property type="evidence" value="ECO:0007669"/>
    <property type="project" value="TreeGrafter"/>
</dbReference>
<reference evidence="5" key="1">
    <citation type="submission" date="2015-09" db="EMBL/GenBank/DDBJ databases">
        <authorList>
            <consortium name="Pathogen Informatics"/>
        </authorList>
    </citation>
    <scope>NUCLEOTIDE SEQUENCE [LARGE SCALE GENOMIC DNA]</scope>
    <source>
        <strain evidence="5">Lake Konstanz</strain>
    </source>
</reference>
<organism evidence="4 5">
    <name type="scientific">Bodo saltans</name>
    <name type="common">Flagellated protozoan</name>
    <dbReference type="NCBI Taxonomy" id="75058"/>
    <lineage>
        <taxon>Eukaryota</taxon>
        <taxon>Discoba</taxon>
        <taxon>Euglenozoa</taxon>
        <taxon>Kinetoplastea</taxon>
        <taxon>Metakinetoplastina</taxon>
        <taxon>Eubodonida</taxon>
        <taxon>Bodonidae</taxon>
        <taxon>Bodo</taxon>
    </lineage>
</organism>
<evidence type="ECO:0000256" key="3">
    <source>
        <dbReference type="PROSITE-ProRule" id="PRU00023"/>
    </source>
</evidence>
<dbReference type="AlphaFoldDB" id="A0A0S4IJ81"/>
<dbReference type="PROSITE" id="PS50297">
    <property type="entry name" value="ANK_REP_REGION"/>
    <property type="match status" value="5"/>
</dbReference>
<feature type="repeat" description="ANK" evidence="3">
    <location>
        <begin position="158"/>
        <end position="190"/>
    </location>
</feature>
<accession>A0A0S4IJ81</accession>
<evidence type="ECO:0000313" key="4">
    <source>
        <dbReference type="EMBL" id="CUE76529.1"/>
    </source>
</evidence>
<name>A0A0S4IJ81_BODSA</name>
<dbReference type="Pfam" id="PF13637">
    <property type="entry name" value="Ank_4"/>
    <property type="match status" value="1"/>
</dbReference>
<dbReference type="EMBL" id="CYKH01000185">
    <property type="protein sequence ID" value="CUE76529.1"/>
    <property type="molecule type" value="Genomic_DNA"/>
</dbReference>
<dbReference type="PANTHER" id="PTHR24141:SF1">
    <property type="entry name" value="2-5A-DEPENDENT RIBONUCLEASE"/>
    <property type="match status" value="1"/>
</dbReference>
<dbReference type="Pfam" id="PF12796">
    <property type="entry name" value="Ank_2"/>
    <property type="match status" value="1"/>
</dbReference>
<evidence type="ECO:0000313" key="5">
    <source>
        <dbReference type="Proteomes" id="UP000051952"/>
    </source>
</evidence>
<dbReference type="PRINTS" id="PR01415">
    <property type="entry name" value="ANKYRIN"/>
</dbReference>
<feature type="repeat" description="ANK" evidence="3">
    <location>
        <begin position="92"/>
        <end position="124"/>
    </location>
</feature>